<keyword evidence="1" id="KW-1133">Transmembrane helix</keyword>
<comment type="caution">
    <text evidence="2">The sequence shown here is derived from an EMBL/GenBank/DDBJ whole genome shotgun (WGS) entry which is preliminary data.</text>
</comment>
<keyword evidence="1" id="KW-0812">Transmembrane</keyword>
<proteinExistence type="predicted"/>
<accession>A0ABQ5JBF6</accession>
<evidence type="ECO:0000256" key="1">
    <source>
        <dbReference type="SAM" id="Phobius"/>
    </source>
</evidence>
<feature type="transmembrane region" description="Helical" evidence="1">
    <location>
        <begin position="6"/>
        <end position="25"/>
    </location>
</feature>
<name>A0ABQ5JBF6_9ASTR</name>
<protein>
    <recommendedName>
        <fullName evidence="4">Transmembrane protein</fullName>
    </recommendedName>
</protein>
<organism evidence="2 3">
    <name type="scientific">Tanacetum coccineum</name>
    <dbReference type="NCBI Taxonomy" id="301880"/>
    <lineage>
        <taxon>Eukaryota</taxon>
        <taxon>Viridiplantae</taxon>
        <taxon>Streptophyta</taxon>
        <taxon>Embryophyta</taxon>
        <taxon>Tracheophyta</taxon>
        <taxon>Spermatophyta</taxon>
        <taxon>Magnoliopsida</taxon>
        <taxon>eudicotyledons</taxon>
        <taxon>Gunneridae</taxon>
        <taxon>Pentapetalae</taxon>
        <taxon>asterids</taxon>
        <taxon>campanulids</taxon>
        <taxon>Asterales</taxon>
        <taxon>Asteraceae</taxon>
        <taxon>Asteroideae</taxon>
        <taxon>Anthemideae</taxon>
        <taxon>Anthemidinae</taxon>
        <taxon>Tanacetum</taxon>
    </lineage>
</organism>
<reference evidence="2" key="2">
    <citation type="submission" date="2022-01" db="EMBL/GenBank/DDBJ databases">
        <authorList>
            <person name="Yamashiro T."/>
            <person name="Shiraishi A."/>
            <person name="Satake H."/>
            <person name="Nakayama K."/>
        </authorList>
    </citation>
    <scope>NUCLEOTIDE SEQUENCE</scope>
</reference>
<sequence length="70" mass="7418">MSSSALEAPWMSFYFVVFVLVRNIVRNEFVASKVVGVGVSVDYCGRGLKNRGGGGIVVVKLDVILGIAVA</sequence>
<keyword evidence="1" id="KW-0472">Membrane</keyword>
<keyword evidence="3" id="KW-1185">Reference proteome</keyword>
<dbReference type="Proteomes" id="UP001151760">
    <property type="component" value="Unassembled WGS sequence"/>
</dbReference>
<gene>
    <name evidence="2" type="ORF">Tco_1132060</name>
</gene>
<dbReference type="EMBL" id="BQNB010021748">
    <property type="protein sequence ID" value="GJU09664.1"/>
    <property type="molecule type" value="Genomic_DNA"/>
</dbReference>
<evidence type="ECO:0000313" key="2">
    <source>
        <dbReference type="EMBL" id="GJU09664.1"/>
    </source>
</evidence>
<evidence type="ECO:0008006" key="4">
    <source>
        <dbReference type="Google" id="ProtNLM"/>
    </source>
</evidence>
<evidence type="ECO:0000313" key="3">
    <source>
        <dbReference type="Proteomes" id="UP001151760"/>
    </source>
</evidence>
<reference evidence="2" key="1">
    <citation type="journal article" date="2022" name="Int. J. Mol. Sci.">
        <title>Draft Genome of Tanacetum Coccineum: Genomic Comparison of Closely Related Tanacetum-Family Plants.</title>
        <authorList>
            <person name="Yamashiro T."/>
            <person name="Shiraishi A."/>
            <person name="Nakayama K."/>
            <person name="Satake H."/>
        </authorList>
    </citation>
    <scope>NUCLEOTIDE SEQUENCE</scope>
</reference>